<evidence type="ECO:0000313" key="2">
    <source>
        <dbReference type="EMBL" id="GIH17465.1"/>
    </source>
</evidence>
<evidence type="ECO:0000313" key="3">
    <source>
        <dbReference type="Proteomes" id="UP000642748"/>
    </source>
</evidence>
<dbReference type="Pfam" id="PF01636">
    <property type="entry name" value="APH"/>
    <property type="match status" value="1"/>
</dbReference>
<dbReference type="SUPFAM" id="SSF56112">
    <property type="entry name" value="Protein kinase-like (PK-like)"/>
    <property type="match status" value="1"/>
</dbReference>
<dbReference type="Gene3D" id="3.90.1200.10">
    <property type="match status" value="1"/>
</dbReference>
<dbReference type="RefSeq" id="WP_203921022.1">
    <property type="nucleotide sequence ID" value="NZ_BONZ01000055.1"/>
</dbReference>
<organism evidence="2 3">
    <name type="scientific">Rugosimonospora africana</name>
    <dbReference type="NCBI Taxonomy" id="556532"/>
    <lineage>
        <taxon>Bacteria</taxon>
        <taxon>Bacillati</taxon>
        <taxon>Actinomycetota</taxon>
        <taxon>Actinomycetes</taxon>
        <taxon>Micromonosporales</taxon>
        <taxon>Micromonosporaceae</taxon>
        <taxon>Rugosimonospora</taxon>
    </lineage>
</organism>
<reference evidence="2" key="1">
    <citation type="submission" date="2021-01" db="EMBL/GenBank/DDBJ databases">
        <title>Whole genome shotgun sequence of Rugosimonospora africana NBRC 104875.</title>
        <authorList>
            <person name="Komaki H."/>
            <person name="Tamura T."/>
        </authorList>
    </citation>
    <scope>NUCLEOTIDE SEQUENCE</scope>
    <source>
        <strain evidence="2">NBRC 104875</strain>
    </source>
</reference>
<dbReference type="EMBL" id="BONZ01000055">
    <property type="protein sequence ID" value="GIH17465.1"/>
    <property type="molecule type" value="Genomic_DNA"/>
</dbReference>
<name>A0A8J3QXB3_9ACTN</name>
<accession>A0A8J3QXB3</accession>
<dbReference type="InterPro" id="IPR002575">
    <property type="entry name" value="Aminoglycoside_PTrfase"/>
</dbReference>
<proteinExistence type="predicted"/>
<evidence type="ECO:0000259" key="1">
    <source>
        <dbReference type="Pfam" id="PF01636"/>
    </source>
</evidence>
<sequence length="173" mass="18842">MEIEPLDGTWQRVPRLDAVAAVARLAELTGVRLAIEGPCGGGEVGAAYVRWPEGRRSVLTSGSPGSVELVADYHPDNLLVHNGHIAAVVDWDGAGRGDRHFDLVTLRFDLSRRAPELTGWLDGLLRDAIPAGRLRAYWAHMSLRLVDWSIRHHGPAAVDDWLSIAETGIRTSG</sequence>
<dbReference type="Proteomes" id="UP000642748">
    <property type="component" value="Unassembled WGS sequence"/>
</dbReference>
<protein>
    <recommendedName>
        <fullName evidence="1">Aminoglycoside phosphotransferase domain-containing protein</fullName>
    </recommendedName>
</protein>
<dbReference type="AlphaFoldDB" id="A0A8J3QXB3"/>
<comment type="caution">
    <text evidence="2">The sequence shown here is derived from an EMBL/GenBank/DDBJ whole genome shotgun (WGS) entry which is preliminary data.</text>
</comment>
<keyword evidence="3" id="KW-1185">Reference proteome</keyword>
<feature type="domain" description="Aminoglycoside phosphotransferase" evidence="1">
    <location>
        <begin position="71"/>
        <end position="131"/>
    </location>
</feature>
<gene>
    <name evidence="2" type="ORF">Raf01_56370</name>
</gene>
<dbReference type="InterPro" id="IPR011009">
    <property type="entry name" value="Kinase-like_dom_sf"/>
</dbReference>